<proteinExistence type="predicted"/>
<keyword evidence="1" id="KW-0472">Membrane</keyword>
<protein>
    <submittedName>
        <fullName evidence="2">Uncharacterized protein</fullName>
    </submittedName>
</protein>
<evidence type="ECO:0000313" key="3">
    <source>
        <dbReference type="Proteomes" id="UP000266067"/>
    </source>
</evidence>
<keyword evidence="1" id="KW-1133">Transmembrane helix</keyword>
<dbReference type="AlphaFoldDB" id="A0A3A1N8H2"/>
<dbReference type="InterPro" id="IPR046635">
    <property type="entry name" value="DUF6747"/>
</dbReference>
<dbReference type="Proteomes" id="UP000266067">
    <property type="component" value="Unassembled WGS sequence"/>
</dbReference>
<keyword evidence="3" id="KW-1185">Reference proteome</keyword>
<feature type="transmembrane region" description="Helical" evidence="1">
    <location>
        <begin position="38"/>
        <end position="59"/>
    </location>
</feature>
<organism evidence="2 3">
    <name type="scientific">Flagellimonas lutimaris</name>
    <dbReference type="NCBI Taxonomy" id="475082"/>
    <lineage>
        <taxon>Bacteria</taxon>
        <taxon>Pseudomonadati</taxon>
        <taxon>Bacteroidota</taxon>
        <taxon>Flavobacteriia</taxon>
        <taxon>Flavobacteriales</taxon>
        <taxon>Flavobacteriaceae</taxon>
        <taxon>Flagellimonas</taxon>
    </lineage>
</organism>
<comment type="caution">
    <text evidence="2">The sequence shown here is derived from an EMBL/GenBank/DDBJ whole genome shotgun (WGS) entry which is preliminary data.</text>
</comment>
<sequence>MSLNLKITLMKKLLLIKEIYLEGFRNLGNIILEKYFKIFAWFSFIMFFIVLYAFIYRIATGFPFD</sequence>
<name>A0A3A1N8H2_9FLAO</name>
<reference evidence="2 3" key="1">
    <citation type="submission" date="2018-08" db="EMBL/GenBank/DDBJ databases">
        <title>Proposal of Muricauda 72 sp.nov. and Muricauda NH166 sp.nov., isolated from seawater.</title>
        <authorList>
            <person name="Cheng H."/>
            <person name="Wu Y.-H."/>
            <person name="Guo L.-L."/>
            <person name="Xu X.-W."/>
        </authorList>
    </citation>
    <scope>NUCLEOTIDE SEQUENCE [LARGE SCALE GENOMIC DNA]</scope>
    <source>
        <strain evidence="2 3">KCTC 22173</strain>
    </source>
</reference>
<dbReference type="Pfam" id="PF20532">
    <property type="entry name" value="DUF6747"/>
    <property type="match status" value="1"/>
</dbReference>
<dbReference type="EMBL" id="QXFH01000070">
    <property type="protein sequence ID" value="RIV34977.1"/>
    <property type="molecule type" value="Genomic_DNA"/>
</dbReference>
<evidence type="ECO:0000256" key="1">
    <source>
        <dbReference type="SAM" id="Phobius"/>
    </source>
</evidence>
<accession>A0A3A1N8H2</accession>
<gene>
    <name evidence="2" type="ORF">D2V08_06320</name>
</gene>
<keyword evidence="1" id="KW-0812">Transmembrane</keyword>
<evidence type="ECO:0000313" key="2">
    <source>
        <dbReference type="EMBL" id="RIV34977.1"/>
    </source>
</evidence>